<dbReference type="PANTHER" id="PTHR42693:SF42">
    <property type="entry name" value="ARYLSULFATASE G"/>
    <property type="match status" value="1"/>
</dbReference>
<keyword evidence="4 7" id="KW-0732">Signal</keyword>
<dbReference type="Pfam" id="PF00884">
    <property type="entry name" value="Sulfatase"/>
    <property type="match status" value="1"/>
</dbReference>
<evidence type="ECO:0000256" key="3">
    <source>
        <dbReference type="ARBA" id="ARBA00022723"/>
    </source>
</evidence>
<keyword evidence="5" id="KW-0378">Hydrolase</keyword>
<dbReference type="Gene3D" id="3.40.720.10">
    <property type="entry name" value="Alkaline Phosphatase, subunit A"/>
    <property type="match status" value="1"/>
</dbReference>
<evidence type="ECO:0000256" key="6">
    <source>
        <dbReference type="ARBA" id="ARBA00022837"/>
    </source>
</evidence>
<dbReference type="InterPro" id="IPR000917">
    <property type="entry name" value="Sulfatase_N"/>
</dbReference>
<organism evidence="9 10">
    <name type="scientific">Shewanella electrodiphila</name>
    <dbReference type="NCBI Taxonomy" id="934143"/>
    <lineage>
        <taxon>Bacteria</taxon>
        <taxon>Pseudomonadati</taxon>
        <taxon>Pseudomonadota</taxon>
        <taxon>Gammaproteobacteria</taxon>
        <taxon>Alteromonadales</taxon>
        <taxon>Shewanellaceae</taxon>
        <taxon>Shewanella</taxon>
    </lineage>
</organism>
<evidence type="ECO:0000256" key="2">
    <source>
        <dbReference type="ARBA" id="ARBA00008779"/>
    </source>
</evidence>
<evidence type="ECO:0000256" key="4">
    <source>
        <dbReference type="ARBA" id="ARBA00022729"/>
    </source>
</evidence>
<evidence type="ECO:0000256" key="5">
    <source>
        <dbReference type="ARBA" id="ARBA00022801"/>
    </source>
</evidence>
<reference evidence="9 10" key="1">
    <citation type="submission" date="2022-01" db="EMBL/GenBank/DDBJ databases">
        <title>Whole genome-based taxonomy of the Shewanellaceae.</title>
        <authorList>
            <person name="Martin-Rodriguez A.J."/>
        </authorList>
    </citation>
    <scope>NUCLEOTIDE SEQUENCE [LARGE SCALE GENOMIC DNA]</scope>
    <source>
        <strain evidence="9 10">DSM 24955</strain>
    </source>
</reference>
<comment type="caution">
    <text evidence="9">The sequence shown here is derived from an EMBL/GenBank/DDBJ whole genome shotgun (WGS) entry which is preliminary data.</text>
</comment>
<feature type="chain" id="PRO_5045248163" evidence="7">
    <location>
        <begin position="28"/>
        <end position="510"/>
    </location>
</feature>
<dbReference type="SUPFAM" id="SSF53649">
    <property type="entry name" value="Alkaline phosphatase-like"/>
    <property type="match status" value="1"/>
</dbReference>
<evidence type="ECO:0000256" key="7">
    <source>
        <dbReference type="SAM" id="SignalP"/>
    </source>
</evidence>
<keyword evidence="6" id="KW-0106">Calcium</keyword>
<proteinExistence type="inferred from homology"/>
<accession>A0ABT0KMI5</accession>
<comment type="similarity">
    <text evidence="2">Belongs to the sulfatase family.</text>
</comment>
<protein>
    <submittedName>
        <fullName evidence="9">Sulfatase</fullName>
    </submittedName>
</protein>
<keyword evidence="10" id="KW-1185">Reference proteome</keyword>
<sequence>MLIHCQSLYRYSALAACLLLGSACHIATEKPLANEQLTKKTITKKPNVLFILVDDLGYSDIAAYNDNTFYATPHIDQLAKEGVQFTNGYAANPVCSPSRYAALTGRHPTRINATDWFHVDGWPHRSEKFNPANMLESMPLEEKTMAESFSENGYSTAFLGKWHLGDDESVWPEHQGFDVNIGGMKYGQPPNGYFSPYKNPRLTDGPDGEYLTDRLTDESINLLETYAKQDNPFFMYLSFYTVHTPLQAPDELVKQYEVLSQKMKLSNDFLREEQIWPTDEERLVRVKQSHAIYAAMISKMDSNVGRVLSKLKNLGLDDNTIVVFTSDNGGLSTSEGSPTSNLPLRGGKGWLYEGGIRVPLIIKAPNAKSNGRQLDTPVIATDFYPTLLSLTGLSAEPDKHIDGVSLAPLLTGGDINAKRPLFFHYPHYSNQGGFPGAAVRVGDWKLIERFEDGQTHLYNLKHDIAEQNDLVSTEPVKAKALTALLHDWYREVDANFLNSKNNKSPWTPSQ</sequence>
<dbReference type="RefSeq" id="WP_248955254.1">
    <property type="nucleotide sequence ID" value="NZ_JAKIKU010000003.1"/>
</dbReference>
<feature type="signal peptide" evidence="7">
    <location>
        <begin position="1"/>
        <end position="27"/>
    </location>
</feature>
<evidence type="ECO:0000259" key="8">
    <source>
        <dbReference type="Pfam" id="PF00884"/>
    </source>
</evidence>
<dbReference type="InterPro" id="IPR050738">
    <property type="entry name" value="Sulfatase"/>
</dbReference>
<dbReference type="Proteomes" id="UP001202134">
    <property type="component" value="Unassembled WGS sequence"/>
</dbReference>
<comment type="cofactor">
    <cofactor evidence="1">
        <name>Ca(2+)</name>
        <dbReference type="ChEBI" id="CHEBI:29108"/>
    </cofactor>
</comment>
<evidence type="ECO:0000313" key="9">
    <source>
        <dbReference type="EMBL" id="MCL1045060.1"/>
    </source>
</evidence>
<name>A0ABT0KMI5_9GAMM</name>
<dbReference type="PANTHER" id="PTHR42693">
    <property type="entry name" value="ARYLSULFATASE FAMILY MEMBER"/>
    <property type="match status" value="1"/>
</dbReference>
<dbReference type="InterPro" id="IPR017850">
    <property type="entry name" value="Alkaline_phosphatase_core_sf"/>
</dbReference>
<keyword evidence="3" id="KW-0479">Metal-binding</keyword>
<dbReference type="EMBL" id="JAKIKU010000003">
    <property type="protein sequence ID" value="MCL1045060.1"/>
    <property type="molecule type" value="Genomic_DNA"/>
</dbReference>
<dbReference type="Gene3D" id="3.30.1120.10">
    <property type="match status" value="1"/>
</dbReference>
<feature type="domain" description="Sulfatase N-terminal" evidence="8">
    <location>
        <begin position="46"/>
        <end position="392"/>
    </location>
</feature>
<evidence type="ECO:0000313" key="10">
    <source>
        <dbReference type="Proteomes" id="UP001202134"/>
    </source>
</evidence>
<evidence type="ECO:0000256" key="1">
    <source>
        <dbReference type="ARBA" id="ARBA00001913"/>
    </source>
</evidence>
<gene>
    <name evidence="9" type="ORF">L2737_06905</name>
</gene>
<dbReference type="CDD" id="cd16144">
    <property type="entry name" value="ARS_like"/>
    <property type="match status" value="1"/>
</dbReference>